<sequence>MLVRTRFAPSPTGYMHIGGMRTALFNWLWARRNRGTFILRIDDTDQQRNMDEALGPILQAFRWLGLDWDEGPDRPGPNGPCFQSQRRHLYDAALQRLLSSGHAYRDFEPAAETQRQREAAEQQKQVYVSSRTSLQLSIDEIQQKLAAGEPCVIRLRVPREDRVVIDDHVRGRVEWDCSLMPDPVIARSDGSPLYNFATVVDDAAMEITHVIRAEEHLSNTPIQVLLHRALGNSTPEWAHIPYVAAPGSKEKISKRKIAQYRKNPQFQKLFELGDAVLSRLGVDASSDALSPVMVAYYQQVGFIPAGVLNALVRIGWSYDDQTEILSLSEMISKFSLERVIRSPAGLDPDKLISFQSHWMHQLPAEQKLEGCLQWLQRAGLIANVTDPAVQQYVASVIDLAGDRLRVYGDIFSLDEFFVADDSVQMDQKNFEKRVLKVPATAELLRQLQQQLNDTVEFTAGPLHDRLQAFLQQYSLKPGDLFPALRLCISGKAQGADLFRTLELLGRERVNSRLTRSLSQVPTGS</sequence>
<comment type="caution">
    <text evidence="7">Lacks conserved residue(s) required for the propagation of feature annotation.</text>
</comment>
<dbReference type="PRINTS" id="PR00987">
    <property type="entry name" value="TRNASYNTHGLU"/>
</dbReference>
<dbReference type="InterPro" id="IPR033910">
    <property type="entry name" value="GluRS_core"/>
</dbReference>
<evidence type="ECO:0000259" key="8">
    <source>
        <dbReference type="Pfam" id="PF00749"/>
    </source>
</evidence>
<keyword evidence="5 7" id="KW-0648">Protein biosynthesis</keyword>
<reference evidence="10 11" key="2">
    <citation type="submission" date="2019-08" db="EMBL/GenBank/DDBJ databases">
        <authorList>
            <person name="Henke P."/>
        </authorList>
    </citation>
    <scope>NUCLEOTIDE SEQUENCE [LARGE SCALE GENOMIC DNA]</scope>
    <source>
        <strain evidence="10">Phe10_nw2017</strain>
    </source>
</reference>
<dbReference type="InterPro" id="IPR000924">
    <property type="entry name" value="Glu/Gln-tRNA-synth"/>
</dbReference>
<feature type="short sequence motif" description="'HIGH' region" evidence="7">
    <location>
        <begin position="9"/>
        <end position="19"/>
    </location>
</feature>
<dbReference type="GO" id="GO:0000049">
    <property type="term" value="F:tRNA binding"/>
    <property type="evidence" value="ECO:0007669"/>
    <property type="project" value="InterPro"/>
</dbReference>
<dbReference type="InterPro" id="IPR020751">
    <property type="entry name" value="aa-tRNA-synth_I_codon-bd_sub2"/>
</dbReference>
<evidence type="ECO:0000313" key="10">
    <source>
        <dbReference type="EMBL" id="TWW09387.1"/>
    </source>
</evidence>
<keyword evidence="4 7" id="KW-0067">ATP-binding</keyword>
<dbReference type="AlphaFoldDB" id="A0A5C6M512"/>
<dbReference type="HAMAP" id="MF_00022">
    <property type="entry name" value="Glu_tRNA_synth_type1"/>
    <property type="match status" value="1"/>
</dbReference>
<dbReference type="GO" id="GO:0004818">
    <property type="term" value="F:glutamate-tRNA ligase activity"/>
    <property type="evidence" value="ECO:0007669"/>
    <property type="project" value="UniProtKB-UniRule"/>
</dbReference>
<feature type="binding site" evidence="7">
    <location>
        <position position="254"/>
    </location>
    <ligand>
        <name>ATP</name>
        <dbReference type="ChEBI" id="CHEBI:30616"/>
    </ligand>
</feature>
<dbReference type="EC" id="6.1.1.17" evidence="7"/>
<evidence type="ECO:0000256" key="4">
    <source>
        <dbReference type="ARBA" id="ARBA00022840"/>
    </source>
</evidence>
<dbReference type="SUPFAM" id="SSF52374">
    <property type="entry name" value="Nucleotidylyl transferase"/>
    <property type="match status" value="1"/>
</dbReference>
<evidence type="ECO:0000256" key="6">
    <source>
        <dbReference type="ARBA" id="ARBA00023146"/>
    </source>
</evidence>
<organism evidence="10 11">
    <name type="scientific">Planctomyces bekefii</name>
    <dbReference type="NCBI Taxonomy" id="1653850"/>
    <lineage>
        <taxon>Bacteria</taxon>
        <taxon>Pseudomonadati</taxon>
        <taxon>Planctomycetota</taxon>
        <taxon>Planctomycetia</taxon>
        <taxon>Planctomycetales</taxon>
        <taxon>Planctomycetaceae</taxon>
        <taxon>Planctomyces</taxon>
    </lineage>
</organism>
<dbReference type="GO" id="GO:0006424">
    <property type="term" value="P:glutamyl-tRNA aminoacylation"/>
    <property type="evidence" value="ECO:0007669"/>
    <property type="project" value="UniProtKB-UniRule"/>
</dbReference>
<evidence type="ECO:0000256" key="3">
    <source>
        <dbReference type="ARBA" id="ARBA00022741"/>
    </source>
</evidence>
<dbReference type="CDD" id="cd00808">
    <property type="entry name" value="GluRS_core"/>
    <property type="match status" value="1"/>
</dbReference>
<gene>
    <name evidence="7 10" type="primary">gltX</name>
    <name evidence="10" type="ORF">E3A20_14820</name>
</gene>
<keyword evidence="3 7" id="KW-0547">Nucleotide-binding</keyword>
<reference evidence="10 11" key="1">
    <citation type="submission" date="2019-08" db="EMBL/GenBank/DDBJ databases">
        <title>100 year-old enigma solved: identification of Planctomyces bekefii, the type genus and species of the phylum Planctomycetes.</title>
        <authorList>
            <person name="Svetlana D.N."/>
            <person name="Overmann J."/>
        </authorList>
    </citation>
    <scope>NUCLEOTIDE SEQUENCE [LARGE SCALE GENOMIC DNA]</scope>
    <source>
        <strain evidence="10">Phe10_nw2017</strain>
    </source>
</reference>
<keyword evidence="6 7" id="KW-0030">Aminoacyl-tRNA synthetase</keyword>
<evidence type="ECO:0000256" key="1">
    <source>
        <dbReference type="ARBA" id="ARBA00007894"/>
    </source>
</evidence>
<dbReference type="PANTHER" id="PTHR43311">
    <property type="entry name" value="GLUTAMATE--TRNA LIGASE"/>
    <property type="match status" value="1"/>
</dbReference>
<dbReference type="NCBIfam" id="TIGR00464">
    <property type="entry name" value="gltX_bact"/>
    <property type="match status" value="1"/>
</dbReference>
<dbReference type="Pfam" id="PF19269">
    <property type="entry name" value="Anticodon_2"/>
    <property type="match status" value="1"/>
</dbReference>
<dbReference type="Pfam" id="PF00749">
    <property type="entry name" value="tRNA-synt_1c"/>
    <property type="match status" value="1"/>
</dbReference>
<keyword evidence="7" id="KW-0963">Cytoplasm</keyword>
<comment type="subcellular location">
    <subcellularLocation>
        <location evidence="7">Cytoplasm</location>
    </subcellularLocation>
</comment>
<dbReference type="PROSITE" id="PS00178">
    <property type="entry name" value="AA_TRNA_LIGASE_I"/>
    <property type="match status" value="1"/>
</dbReference>
<dbReference type="InterPro" id="IPR049940">
    <property type="entry name" value="GluQ/Sye"/>
</dbReference>
<dbReference type="EMBL" id="SRHE01000290">
    <property type="protein sequence ID" value="TWW09387.1"/>
    <property type="molecule type" value="Genomic_DNA"/>
</dbReference>
<comment type="caution">
    <text evidence="10">The sequence shown here is derived from an EMBL/GenBank/DDBJ whole genome shotgun (WGS) entry which is preliminary data.</text>
</comment>
<name>A0A5C6M512_9PLAN</name>
<comment type="subunit">
    <text evidence="7">Monomer.</text>
</comment>
<accession>A0A5C6M512</accession>
<dbReference type="Gene3D" id="1.10.10.350">
    <property type="match status" value="1"/>
</dbReference>
<protein>
    <recommendedName>
        <fullName evidence="7">Glutamate--tRNA ligase</fullName>
        <ecNumber evidence="7">6.1.1.17</ecNumber>
    </recommendedName>
    <alternativeName>
        <fullName evidence="7">Glutamyl-tRNA synthetase</fullName>
        <shortName evidence="7">GluRS</shortName>
    </alternativeName>
</protein>
<dbReference type="InterPro" id="IPR004527">
    <property type="entry name" value="Glu-tRNA-ligase_bac/mito"/>
</dbReference>
<dbReference type="Proteomes" id="UP000321083">
    <property type="component" value="Unassembled WGS sequence"/>
</dbReference>
<dbReference type="InterPro" id="IPR008925">
    <property type="entry name" value="aa_tRNA-synth_I_cd-bd_sf"/>
</dbReference>
<dbReference type="InterPro" id="IPR014729">
    <property type="entry name" value="Rossmann-like_a/b/a_fold"/>
</dbReference>
<dbReference type="SUPFAM" id="SSF48163">
    <property type="entry name" value="An anticodon-binding domain of class I aminoacyl-tRNA synthetases"/>
    <property type="match status" value="1"/>
</dbReference>
<feature type="short sequence motif" description="'KMSKS' region" evidence="7">
    <location>
        <begin position="251"/>
        <end position="255"/>
    </location>
</feature>
<dbReference type="InterPro" id="IPR020058">
    <property type="entry name" value="Glu/Gln-tRNA-synth_Ib_cat-dom"/>
</dbReference>
<comment type="similarity">
    <text evidence="1 7">Belongs to the class-I aminoacyl-tRNA synthetase family. Glutamate--tRNA ligase type 1 subfamily.</text>
</comment>
<evidence type="ECO:0000256" key="5">
    <source>
        <dbReference type="ARBA" id="ARBA00022917"/>
    </source>
</evidence>
<keyword evidence="11" id="KW-1185">Reference proteome</keyword>
<proteinExistence type="inferred from homology"/>
<comment type="function">
    <text evidence="7">Catalyzes the attachment of glutamate to tRNA(Glu) in a two-step reaction: glutamate is first activated by ATP to form Glu-AMP and then transferred to the acceptor end of tRNA(Glu).</text>
</comment>
<dbReference type="GO" id="GO:0005829">
    <property type="term" value="C:cytosol"/>
    <property type="evidence" value="ECO:0007669"/>
    <property type="project" value="TreeGrafter"/>
</dbReference>
<evidence type="ECO:0000259" key="9">
    <source>
        <dbReference type="Pfam" id="PF19269"/>
    </source>
</evidence>
<evidence type="ECO:0000313" key="11">
    <source>
        <dbReference type="Proteomes" id="UP000321083"/>
    </source>
</evidence>
<feature type="domain" description="Aminoacyl-tRNA synthetase class I anticodon-binding" evidence="9">
    <location>
        <begin position="380"/>
        <end position="515"/>
    </location>
</feature>
<dbReference type="InterPro" id="IPR001412">
    <property type="entry name" value="aa-tRNA-synth_I_CS"/>
</dbReference>
<keyword evidence="2 7" id="KW-0436">Ligase</keyword>
<dbReference type="InterPro" id="IPR045462">
    <property type="entry name" value="aa-tRNA-synth_I_cd-bd"/>
</dbReference>
<dbReference type="GO" id="GO:0008270">
    <property type="term" value="F:zinc ion binding"/>
    <property type="evidence" value="ECO:0007669"/>
    <property type="project" value="InterPro"/>
</dbReference>
<dbReference type="GO" id="GO:0005524">
    <property type="term" value="F:ATP binding"/>
    <property type="evidence" value="ECO:0007669"/>
    <property type="project" value="UniProtKB-UniRule"/>
</dbReference>
<evidence type="ECO:0000256" key="2">
    <source>
        <dbReference type="ARBA" id="ARBA00022598"/>
    </source>
</evidence>
<comment type="catalytic activity">
    <reaction evidence="7">
        <text>tRNA(Glu) + L-glutamate + ATP = L-glutamyl-tRNA(Glu) + AMP + diphosphate</text>
        <dbReference type="Rhea" id="RHEA:23540"/>
        <dbReference type="Rhea" id="RHEA-COMP:9663"/>
        <dbReference type="Rhea" id="RHEA-COMP:9680"/>
        <dbReference type="ChEBI" id="CHEBI:29985"/>
        <dbReference type="ChEBI" id="CHEBI:30616"/>
        <dbReference type="ChEBI" id="CHEBI:33019"/>
        <dbReference type="ChEBI" id="CHEBI:78442"/>
        <dbReference type="ChEBI" id="CHEBI:78520"/>
        <dbReference type="ChEBI" id="CHEBI:456215"/>
        <dbReference type="EC" id="6.1.1.17"/>
    </reaction>
</comment>
<dbReference type="Gene3D" id="3.40.50.620">
    <property type="entry name" value="HUPs"/>
    <property type="match status" value="1"/>
</dbReference>
<evidence type="ECO:0000256" key="7">
    <source>
        <dbReference type="HAMAP-Rule" id="MF_00022"/>
    </source>
</evidence>
<dbReference type="PANTHER" id="PTHR43311:SF2">
    <property type="entry name" value="GLUTAMATE--TRNA LIGASE, MITOCHONDRIAL-RELATED"/>
    <property type="match status" value="1"/>
</dbReference>
<feature type="domain" description="Glutamyl/glutaminyl-tRNA synthetase class Ib catalytic" evidence="8">
    <location>
        <begin position="3"/>
        <end position="268"/>
    </location>
</feature>